<name>A0ABR3NXK7_9TELE</name>
<dbReference type="Proteomes" id="UP001558613">
    <property type="component" value="Unassembled WGS sequence"/>
</dbReference>
<organism evidence="1 2">
    <name type="scientific">Cirrhinus molitorella</name>
    <name type="common">mud carp</name>
    <dbReference type="NCBI Taxonomy" id="172907"/>
    <lineage>
        <taxon>Eukaryota</taxon>
        <taxon>Metazoa</taxon>
        <taxon>Chordata</taxon>
        <taxon>Craniata</taxon>
        <taxon>Vertebrata</taxon>
        <taxon>Euteleostomi</taxon>
        <taxon>Actinopterygii</taxon>
        <taxon>Neopterygii</taxon>
        <taxon>Teleostei</taxon>
        <taxon>Ostariophysi</taxon>
        <taxon>Cypriniformes</taxon>
        <taxon>Cyprinidae</taxon>
        <taxon>Labeoninae</taxon>
        <taxon>Labeonini</taxon>
        <taxon>Cirrhinus</taxon>
    </lineage>
</organism>
<evidence type="ECO:0000313" key="1">
    <source>
        <dbReference type="EMBL" id="KAL1281506.1"/>
    </source>
</evidence>
<sequence>MPPGVIVRQRPYRVTEDHRQAIEEEVQQMLKLGVIEPSRSPWSSPIVMVPKPDGTLHYCNDFRRLNVQSRSFDARNLPTHALSG</sequence>
<dbReference type="EMBL" id="JAYMGO010000001">
    <property type="protein sequence ID" value="KAL1281506.1"/>
    <property type="molecule type" value="Genomic_DNA"/>
</dbReference>
<dbReference type="Gene3D" id="3.10.10.10">
    <property type="entry name" value="HIV Type 1 Reverse Transcriptase, subunit A, domain 1"/>
    <property type="match status" value="1"/>
</dbReference>
<protein>
    <submittedName>
        <fullName evidence="1">Uncharacterized protein</fullName>
    </submittedName>
</protein>
<reference evidence="1 2" key="1">
    <citation type="submission" date="2023-09" db="EMBL/GenBank/DDBJ databases">
        <authorList>
            <person name="Wang M."/>
        </authorList>
    </citation>
    <scope>NUCLEOTIDE SEQUENCE [LARGE SCALE GENOMIC DNA]</scope>
    <source>
        <strain evidence="1">GT-2023</strain>
        <tissue evidence="1">Liver</tissue>
    </source>
</reference>
<accession>A0ABR3NXK7</accession>
<proteinExistence type="predicted"/>
<dbReference type="SUPFAM" id="SSF56672">
    <property type="entry name" value="DNA/RNA polymerases"/>
    <property type="match status" value="1"/>
</dbReference>
<gene>
    <name evidence="1" type="ORF">QQF64_000309</name>
</gene>
<evidence type="ECO:0000313" key="2">
    <source>
        <dbReference type="Proteomes" id="UP001558613"/>
    </source>
</evidence>
<dbReference type="PANTHER" id="PTHR24559:SF454">
    <property type="entry name" value="RIBONUCLEASE H"/>
    <property type="match status" value="1"/>
</dbReference>
<dbReference type="InterPro" id="IPR043502">
    <property type="entry name" value="DNA/RNA_pol_sf"/>
</dbReference>
<dbReference type="InterPro" id="IPR053134">
    <property type="entry name" value="RNA-dir_DNA_polymerase"/>
</dbReference>
<comment type="caution">
    <text evidence="1">The sequence shown here is derived from an EMBL/GenBank/DDBJ whole genome shotgun (WGS) entry which is preliminary data.</text>
</comment>
<dbReference type="PANTHER" id="PTHR24559">
    <property type="entry name" value="TRANSPOSON TY3-I GAG-POL POLYPROTEIN"/>
    <property type="match status" value="1"/>
</dbReference>
<keyword evidence="2" id="KW-1185">Reference proteome</keyword>